<keyword evidence="5 8" id="KW-0732">Signal</keyword>
<feature type="chain" id="PRO_5020883815" description="non-reducing end alpha-L-arabinofuranosidase" evidence="8">
    <location>
        <begin position="21"/>
        <end position="594"/>
    </location>
</feature>
<dbReference type="InterPro" id="IPR010720">
    <property type="entry name" value="Alpha-L-AF_C"/>
</dbReference>
<dbReference type="PANTHER" id="PTHR31776">
    <property type="entry name" value="ALPHA-L-ARABINOFURANOSIDASE 1"/>
    <property type="match status" value="1"/>
</dbReference>
<evidence type="ECO:0000256" key="4">
    <source>
        <dbReference type="ARBA" id="ARBA00012670"/>
    </source>
</evidence>
<accession>A0A4S4M386</accession>
<dbReference type="GO" id="GO:0046373">
    <property type="term" value="P:L-arabinose metabolic process"/>
    <property type="evidence" value="ECO:0007669"/>
    <property type="project" value="InterPro"/>
</dbReference>
<comment type="catalytic activity">
    <reaction evidence="1">
        <text>Hydrolysis of terminal non-reducing alpha-L-arabinofuranoside residues in alpha-L-arabinosides.</text>
        <dbReference type="EC" id="3.2.1.55"/>
    </reaction>
</comment>
<evidence type="ECO:0000256" key="7">
    <source>
        <dbReference type="ARBA" id="ARBA00023180"/>
    </source>
</evidence>
<evidence type="ECO:0000256" key="8">
    <source>
        <dbReference type="SAM" id="SignalP"/>
    </source>
</evidence>
<dbReference type="Pfam" id="PF22848">
    <property type="entry name" value="ASD1_dom"/>
    <property type="match status" value="1"/>
</dbReference>
<name>A0A4S4M386_9AGAM</name>
<dbReference type="Gene3D" id="2.60.40.1180">
    <property type="entry name" value="Golgi alpha-mannosidase II"/>
    <property type="match status" value="1"/>
</dbReference>
<dbReference type="EMBL" id="SGPL01000040">
    <property type="protein sequence ID" value="THH19616.1"/>
    <property type="molecule type" value="Genomic_DNA"/>
</dbReference>
<dbReference type="InterPro" id="IPR051563">
    <property type="entry name" value="Glycosyl_Hydrolase_51"/>
</dbReference>
<evidence type="ECO:0000256" key="6">
    <source>
        <dbReference type="ARBA" id="ARBA00022801"/>
    </source>
</evidence>
<dbReference type="InterPro" id="IPR013780">
    <property type="entry name" value="Glyco_hydro_b"/>
</dbReference>
<evidence type="ECO:0000259" key="9">
    <source>
        <dbReference type="SMART" id="SM00813"/>
    </source>
</evidence>
<dbReference type="Pfam" id="PF06964">
    <property type="entry name" value="Alpha-L-AF_C"/>
    <property type="match status" value="1"/>
</dbReference>
<gene>
    <name evidence="10" type="ORF">EW146_g1588</name>
</gene>
<evidence type="ECO:0000256" key="5">
    <source>
        <dbReference type="ARBA" id="ARBA00022729"/>
    </source>
</evidence>
<organism evidence="10 11">
    <name type="scientific">Bondarzewia mesenterica</name>
    <dbReference type="NCBI Taxonomy" id="1095465"/>
    <lineage>
        <taxon>Eukaryota</taxon>
        <taxon>Fungi</taxon>
        <taxon>Dikarya</taxon>
        <taxon>Basidiomycota</taxon>
        <taxon>Agaricomycotina</taxon>
        <taxon>Agaricomycetes</taxon>
        <taxon>Russulales</taxon>
        <taxon>Bondarzewiaceae</taxon>
        <taxon>Bondarzewia</taxon>
    </lineage>
</organism>
<dbReference type="SUPFAM" id="SSF51445">
    <property type="entry name" value="(Trans)glycosidases"/>
    <property type="match status" value="1"/>
</dbReference>
<protein>
    <recommendedName>
        <fullName evidence="4">non-reducing end alpha-L-arabinofuranosidase</fullName>
        <ecNumber evidence="4">3.2.1.55</ecNumber>
    </recommendedName>
</protein>
<dbReference type="Proteomes" id="UP000310158">
    <property type="component" value="Unassembled WGS sequence"/>
</dbReference>
<feature type="domain" description="Alpha-L-arabinofuranosidase C-terminal" evidence="9">
    <location>
        <begin position="411"/>
        <end position="585"/>
    </location>
</feature>
<dbReference type="AlphaFoldDB" id="A0A4S4M386"/>
<keyword evidence="11" id="KW-1185">Reference proteome</keyword>
<comment type="caution">
    <text evidence="10">The sequence shown here is derived from an EMBL/GenBank/DDBJ whole genome shotgun (WGS) entry which is preliminary data.</text>
</comment>
<evidence type="ECO:0000256" key="1">
    <source>
        <dbReference type="ARBA" id="ARBA00001462"/>
    </source>
</evidence>
<dbReference type="InterPro" id="IPR055235">
    <property type="entry name" value="ASD1_cat"/>
</dbReference>
<dbReference type="InterPro" id="IPR017853">
    <property type="entry name" value="GH"/>
</dbReference>
<keyword evidence="6" id="KW-0378">Hydrolase</keyword>
<sequence>MFSVISAVVIASLLATATNAQTTVVVQGTASHSIPSTLWGLMYEASGYQFLQNRAFQQVTPGTTDALNAWSAVNGAGIAVIADPTPLSAALPNALEVSIPADNSGAVGFSNAGYWGIAVNSSFTYKASLHYRFTSTSTSPVNLTVALVSASGTVFASKSASVTPTTTWTPLVFSLKPSTSASSTANTFQVTLEGAAGKTALAELNPSFFRYVGGNNLEGQSIAQRWQWNATVGPLTDRPGRLGDWTYINTDGLGLLEYLQWTEDANMASIMAIWAGYSLNGASVGASGLAPYIEQARQQIEFVVGGTSTPGGALRASVGHPEPFELNWVEVGNEDFFAATTYQYRWSQFVGNLSALYPNIRFIATTDAWSPVLNPIPKSYDVHVYQTPGWFASDSFYYDSFERNGTTYFEGEYAAISTNSNDIFGSTGEAAFMTGLERNSDIVFAASYAPLLGHVNGSQWTPNLVSFDAGAVYKSTSYYVQQLFSLNRGDEYLPSTLPTPDGTLFWSVVRQNSPNSVIIKVANTVGTAASLTFQLPFRVASTGTAQVLTGGETDSNTPAIPNLVTPKTSGIKTGQNFNYTAAGFSVNVLTIQLV</sequence>
<feature type="signal peptide" evidence="8">
    <location>
        <begin position="1"/>
        <end position="20"/>
    </location>
</feature>
<evidence type="ECO:0000256" key="3">
    <source>
        <dbReference type="ARBA" id="ARBA00007186"/>
    </source>
</evidence>
<evidence type="ECO:0000256" key="2">
    <source>
        <dbReference type="ARBA" id="ARBA00004834"/>
    </source>
</evidence>
<dbReference type="Gene3D" id="3.20.20.80">
    <property type="entry name" value="Glycosidases"/>
    <property type="match status" value="1"/>
</dbReference>
<evidence type="ECO:0000313" key="11">
    <source>
        <dbReference type="Proteomes" id="UP000310158"/>
    </source>
</evidence>
<dbReference type="SMART" id="SM00813">
    <property type="entry name" value="Alpha-L-AF_C"/>
    <property type="match status" value="1"/>
</dbReference>
<comment type="similarity">
    <text evidence="3">Belongs to the glycosyl hydrolase 51 family.</text>
</comment>
<dbReference type="GO" id="GO:0046556">
    <property type="term" value="F:alpha-L-arabinofuranosidase activity"/>
    <property type="evidence" value="ECO:0007669"/>
    <property type="project" value="UniProtKB-EC"/>
</dbReference>
<evidence type="ECO:0000313" key="10">
    <source>
        <dbReference type="EMBL" id="THH19616.1"/>
    </source>
</evidence>
<reference evidence="10 11" key="1">
    <citation type="submission" date="2019-02" db="EMBL/GenBank/DDBJ databases">
        <title>Genome sequencing of the rare red list fungi Bondarzewia mesenterica.</title>
        <authorList>
            <person name="Buettner E."/>
            <person name="Kellner H."/>
        </authorList>
    </citation>
    <scope>NUCLEOTIDE SEQUENCE [LARGE SCALE GENOMIC DNA]</scope>
    <source>
        <strain evidence="10 11">DSM 108281</strain>
    </source>
</reference>
<keyword evidence="7" id="KW-0325">Glycoprotein</keyword>
<proteinExistence type="inferred from homology"/>
<dbReference type="PANTHER" id="PTHR31776:SF0">
    <property type="entry name" value="ALPHA-L-ARABINOFURANOSIDASE 1"/>
    <property type="match status" value="1"/>
</dbReference>
<dbReference type="OrthoDB" id="406864at2759"/>
<dbReference type="EC" id="3.2.1.55" evidence="4"/>
<dbReference type="GO" id="GO:0031222">
    <property type="term" value="P:arabinan catabolic process"/>
    <property type="evidence" value="ECO:0007669"/>
    <property type="project" value="UniProtKB-UniPathway"/>
</dbReference>
<comment type="pathway">
    <text evidence="2">Glycan metabolism; L-arabinan degradation.</text>
</comment>
<dbReference type="UniPathway" id="UPA00667"/>